<evidence type="ECO:0000313" key="4">
    <source>
        <dbReference type="Proteomes" id="UP000276133"/>
    </source>
</evidence>
<dbReference type="AlphaFoldDB" id="A0A3M7QBI3"/>
<name>A0A3M7QBI3_BRAPC</name>
<dbReference type="InterPro" id="IPR006202">
    <property type="entry name" value="Neur_chan_lig-bd"/>
</dbReference>
<dbReference type="Pfam" id="PF02931">
    <property type="entry name" value="Neur_chan_LBD"/>
    <property type="match status" value="1"/>
</dbReference>
<dbReference type="InterPro" id="IPR036734">
    <property type="entry name" value="Neur_chan_lig-bd_sf"/>
</dbReference>
<gene>
    <name evidence="3" type="ORF">BpHYR1_004231</name>
</gene>
<dbReference type="SUPFAM" id="SSF63712">
    <property type="entry name" value="Nicotinic receptor ligand binding domain-like"/>
    <property type="match status" value="1"/>
</dbReference>
<keyword evidence="3" id="KW-0675">Receptor</keyword>
<proteinExistence type="predicted"/>
<protein>
    <submittedName>
        <fullName evidence="3">Neuronal acetylcholine receptor subunit beta-3</fullName>
    </submittedName>
</protein>
<sequence>MVIIIFIWMLYVGRTTADHYSASLLEDLLRDYDKVVRPVENPDDYLKLYLGIRLSQIADIDERNQIMTTNVWIRHKNILGIFFLMMDGILKMVDFLVI</sequence>
<dbReference type="OrthoDB" id="5975154at2759"/>
<evidence type="ECO:0000259" key="2">
    <source>
        <dbReference type="Pfam" id="PF02931"/>
    </source>
</evidence>
<accession>A0A3M7QBI3</accession>
<dbReference type="Proteomes" id="UP000276133">
    <property type="component" value="Unassembled WGS sequence"/>
</dbReference>
<dbReference type="EMBL" id="REGN01006661">
    <property type="protein sequence ID" value="RNA08683.1"/>
    <property type="molecule type" value="Genomic_DNA"/>
</dbReference>
<feature type="chain" id="PRO_5018250141" evidence="1">
    <location>
        <begin position="18"/>
        <end position="98"/>
    </location>
</feature>
<reference evidence="3 4" key="1">
    <citation type="journal article" date="2018" name="Sci. Rep.">
        <title>Genomic signatures of local adaptation to the degree of environmental predictability in rotifers.</title>
        <authorList>
            <person name="Franch-Gras L."/>
            <person name="Hahn C."/>
            <person name="Garcia-Roger E.M."/>
            <person name="Carmona M.J."/>
            <person name="Serra M."/>
            <person name="Gomez A."/>
        </authorList>
    </citation>
    <scope>NUCLEOTIDE SEQUENCE [LARGE SCALE GENOMIC DNA]</scope>
    <source>
        <strain evidence="3">HYR1</strain>
    </source>
</reference>
<dbReference type="Gene3D" id="2.70.170.10">
    <property type="entry name" value="Neurotransmitter-gated ion-channel ligand-binding domain"/>
    <property type="match status" value="1"/>
</dbReference>
<keyword evidence="4" id="KW-1185">Reference proteome</keyword>
<evidence type="ECO:0000313" key="3">
    <source>
        <dbReference type="EMBL" id="RNA08683.1"/>
    </source>
</evidence>
<evidence type="ECO:0000256" key="1">
    <source>
        <dbReference type="SAM" id="SignalP"/>
    </source>
</evidence>
<dbReference type="GO" id="GO:0016020">
    <property type="term" value="C:membrane"/>
    <property type="evidence" value="ECO:0007669"/>
    <property type="project" value="InterPro"/>
</dbReference>
<keyword evidence="1" id="KW-0732">Signal</keyword>
<dbReference type="GO" id="GO:0005230">
    <property type="term" value="F:extracellular ligand-gated monoatomic ion channel activity"/>
    <property type="evidence" value="ECO:0007669"/>
    <property type="project" value="InterPro"/>
</dbReference>
<organism evidence="3 4">
    <name type="scientific">Brachionus plicatilis</name>
    <name type="common">Marine rotifer</name>
    <name type="synonym">Brachionus muelleri</name>
    <dbReference type="NCBI Taxonomy" id="10195"/>
    <lineage>
        <taxon>Eukaryota</taxon>
        <taxon>Metazoa</taxon>
        <taxon>Spiralia</taxon>
        <taxon>Gnathifera</taxon>
        <taxon>Rotifera</taxon>
        <taxon>Eurotatoria</taxon>
        <taxon>Monogononta</taxon>
        <taxon>Pseudotrocha</taxon>
        <taxon>Ploima</taxon>
        <taxon>Brachionidae</taxon>
        <taxon>Brachionus</taxon>
    </lineage>
</organism>
<feature type="signal peptide" evidence="1">
    <location>
        <begin position="1"/>
        <end position="17"/>
    </location>
</feature>
<comment type="caution">
    <text evidence="3">The sequence shown here is derived from an EMBL/GenBank/DDBJ whole genome shotgun (WGS) entry which is preliminary data.</text>
</comment>
<feature type="domain" description="Neurotransmitter-gated ion-channel ligand-binding" evidence="2">
    <location>
        <begin position="23"/>
        <end position="75"/>
    </location>
</feature>
<dbReference type="STRING" id="10195.A0A3M7QBI3"/>